<dbReference type="EMBL" id="CP076448">
    <property type="protein sequence ID" value="QXM26016.1"/>
    <property type="molecule type" value="Genomic_DNA"/>
</dbReference>
<feature type="domain" description="Glycosyl transferase family 1" evidence="1">
    <location>
        <begin position="198"/>
        <end position="339"/>
    </location>
</feature>
<dbReference type="Pfam" id="PF13439">
    <property type="entry name" value="Glyco_transf_4"/>
    <property type="match status" value="1"/>
</dbReference>
<dbReference type="RefSeq" id="WP_218287067.1">
    <property type="nucleotide sequence ID" value="NZ_CP076448.1"/>
</dbReference>
<evidence type="ECO:0000259" key="1">
    <source>
        <dbReference type="Pfam" id="PF00534"/>
    </source>
</evidence>
<dbReference type="Pfam" id="PF00534">
    <property type="entry name" value="Glycos_transf_1"/>
    <property type="match status" value="1"/>
</dbReference>
<dbReference type="InterPro" id="IPR050194">
    <property type="entry name" value="Glycosyltransferase_grp1"/>
</dbReference>
<dbReference type="PANTHER" id="PTHR45947">
    <property type="entry name" value="SULFOQUINOVOSYL TRANSFERASE SQD2"/>
    <property type="match status" value="1"/>
</dbReference>
<organism evidence="3 4">
    <name type="scientific">Elioraea tepida</name>
    <dbReference type="NCBI Taxonomy" id="2843330"/>
    <lineage>
        <taxon>Bacteria</taxon>
        <taxon>Pseudomonadati</taxon>
        <taxon>Pseudomonadota</taxon>
        <taxon>Alphaproteobacteria</taxon>
        <taxon>Acetobacterales</taxon>
        <taxon>Elioraeaceae</taxon>
        <taxon>Elioraea</taxon>
    </lineage>
</organism>
<dbReference type="PANTHER" id="PTHR45947:SF15">
    <property type="entry name" value="TEICHURONIC ACID BIOSYNTHESIS GLYCOSYLTRANSFERASE TUAC-RELATED"/>
    <property type="match status" value="1"/>
</dbReference>
<keyword evidence="3" id="KW-0808">Transferase</keyword>
<evidence type="ECO:0000313" key="4">
    <source>
        <dbReference type="Proteomes" id="UP000694001"/>
    </source>
</evidence>
<name>A0A975U6M3_9PROT</name>
<dbReference type="Proteomes" id="UP000694001">
    <property type="component" value="Chromosome"/>
</dbReference>
<proteinExistence type="predicted"/>
<feature type="domain" description="Glycosyltransferase subfamily 4-like N-terminal" evidence="2">
    <location>
        <begin position="22"/>
        <end position="189"/>
    </location>
</feature>
<dbReference type="EC" id="2.4.-.-" evidence="3"/>
<gene>
    <name evidence="3" type="ORF">KO353_07445</name>
</gene>
<dbReference type="AlphaFoldDB" id="A0A975U6M3"/>
<evidence type="ECO:0000259" key="2">
    <source>
        <dbReference type="Pfam" id="PF13439"/>
    </source>
</evidence>
<sequence>MLAFTTVFPSATRPQHGLFVLERLRACARAAEIEVIAPRPFHDRLPAPRRETIAGLAVEHPTFWYTPRVGKALDGLALYLSSIGTARRVAARFRPDVIDAHFGYPDGFAAALLARRLRLPLVVTLRGTEPLVSAASMLRRRALAWAFGQARRIIAVSHPLADYARTLLSGRPGDRTPPVTVIANGVDTVRFAPRPAAEARRALGLPAEGRLIVSVGHLSPRKGFQRVLRVLPDLVAAMPDLRFAIVGGPGAETNNEAELRALAAQPALQGRVIFAGATPAERVATWLNAADLFVLASDYEGCPNVVWEALASGLPVVATKVGEVERMVPRFAGQLIDRADDLPALRAALAASLAGGHDRGAIRAWAEKHGWEGVAARVLEEWTEAAAAEPRPAASLAGWGTAA</sequence>
<reference evidence="3" key="1">
    <citation type="submission" date="2021-06" db="EMBL/GenBank/DDBJ databases">
        <title>Elioraea tepida, sp. nov., a moderately thermophilic aerobic anoxygenic phototrophic bacterium isolated from an alkaline siliceous hot spring mat community in Yellowstone National Park, WY, USA.</title>
        <authorList>
            <person name="Saini M.K."/>
            <person name="Yoshida S."/>
            <person name="Sebastian A."/>
            <person name="Hirose S."/>
            <person name="Hara E."/>
            <person name="Tamaki H."/>
            <person name="Soulier N.T."/>
            <person name="Albert I."/>
            <person name="Hanada S."/>
            <person name="Bryant D.A."/>
            <person name="Tank M."/>
        </authorList>
    </citation>
    <scope>NUCLEOTIDE SEQUENCE</scope>
    <source>
        <strain evidence="3">MS-P2</strain>
    </source>
</reference>
<dbReference type="InterPro" id="IPR001296">
    <property type="entry name" value="Glyco_trans_1"/>
</dbReference>
<evidence type="ECO:0000313" key="3">
    <source>
        <dbReference type="EMBL" id="QXM26016.1"/>
    </source>
</evidence>
<dbReference type="KEGG" id="elio:KO353_07445"/>
<dbReference type="GO" id="GO:0016757">
    <property type="term" value="F:glycosyltransferase activity"/>
    <property type="evidence" value="ECO:0007669"/>
    <property type="project" value="UniProtKB-KW"/>
</dbReference>
<keyword evidence="3" id="KW-0328">Glycosyltransferase</keyword>
<dbReference type="InterPro" id="IPR028098">
    <property type="entry name" value="Glyco_trans_4-like_N"/>
</dbReference>
<accession>A0A975U6M3</accession>
<keyword evidence="4" id="KW-1185">Reference proteome</keyword>
<protein>
    <submittedName>
        <fullName evidence="3">Glycosyltransferase</fullName>
        <ecNumber evidence="3">2.4.-.-</ecNumber>
    </submittedName>
</protein>